<evidence type="ECO:0000313" key="3">
    <source>
        <dbReference type="Proteomes" id="UP000076577"/>
    </source>
</evidence>
<comment type="caution">
    <text evidence="2">The sequence shown here is derived from an EMBL/GenBank/DDBJ whole genome shotgun (WGS) entry which is preliminary data.</text>
</comment>
<gene>
    <name evidence="2" type="ORF">PsAD2_04650</name>
</gene>
<keyword evidence="1" id="KW-1133">Transmembrane helix</keyword>
<organism evidence="2 3">
    <name type="scientific">Pseudovibrio axinellae</name>
    <dbReference type="NCBI Taxonomy" id="989403"/>
    <lineage>
        <taxon>Bacteria</taxon>
        <taxon>Pseudomonadati</taxon>
        <taxon>Pseudomonadota</taxon>
        <taxon>Alphaproteobacteria</taxon>
        <taxon>Hyphomicrobiales</taxon>
        <taxon>Stappiaceae</taxon>
        <taxon>Pseudovibrio</taxon>
    </lineage>
</organism>
<dbReference type="Proteomes" id="UP000076577">
    <property type="component" value="Unassembled WGS sequence"/>
</dbReference>
<keyword evidence="1" id="KW-0812">Transmembrane</keyword>
<dbReference type="AlphaFoldDB" id="A0A165SWE3"/>
<reference evidence="2 3" key="1">
    <citation type="journal article" date="2016" name="Front. Microbiol.">
        <title>Comparative Genomic Analysis Reveals a Diverse Repertoire of Genes Involved in Prokaryote-Eukaryote Interactions within the Pseudovibrio Genus.</title>
        <authorList>
            <person name="Romano S."/>
            <person name="Fernandez-Guerra A."/>
            <person name="Reen F.J."/>
            <person name="Glockner F.O."/>
            <person name="Crowley S.P."/>
            <person name="O'Sullivan O."/>
            <person name="Cotter P.D."/>
            <person name="Adams C."/>
            <person name="Dobson A.D."/>
            <person name="O'Gara F."/>
        </authorList>
    </citation>
    <scope>NUCLEOTIDE SEQUENCE [LARGE SCALE GENOMIC DNA]</scope>
    <source>
        <strain evidence="2 3">Ad2</strain>
    </source>
</reference>
<name>A0A165SWE3_9HYPH</name>
<protein>
    <submittedName>
        <fullName evidence="2">Uncharacterized protein</fullName>
    </submittedName>
</protein>
<dbReference type="EMBL" id="LMCB01000161">
    <property type="protein sequence ID" value="KZL04567.1"/>
    <property type="molecule type" value="Genomic_DNA"/>
</dbReference>
<dbReference type="PATRIC" id="fig|989403.3.peg.5090"/>
<evidence type="ECO:0000256" key="1">
    <source>
        <dbReference type="SAM" id="Phobius"/>
    </source>
</evidence>
<evidence type="ECO:0000313" key="2">
    <source>
        <dbReference type="EMBL" id="KZL04567.1"/>
    </source>
</evidence>
<dbReference type="RefSeq" id="WP_068011192.1">
    <property type="nucleotide sequence ID" value="NZ_FOFM01000004.1"/>
</dbReference>
<sequence length="73" mass="8027">MNNIDNDVFDDDCNVPLFLVSEALKLSVLAIISATLLYLMPALDRQMIEAKRSGIPADFITAQITAFDQTASH</sequence>
<accession>A0A165SWE3</accession>
<dbReference type="STRING" id="989403.SAMN05421798_10458"/>
<proteinExistence type="predicted"/>
<dbReference type="OrthoDB" id="7885160at2"/>
<keyword evidence="1" id="KW-0472">Membrane</keyword>
<keyword evidence="3" id="KW-1185">Reference proteome</keyword>
<feature type="transmembrane region" description="Helical" evidence="1">
    <location>
        <begin position="24"/>
        <end position="43"/>
    </location>
</feature>